<reference evidence="1 2" key="1">
    <citation type="submission" date="2023-10" db="EMBL/GenBank/DDBJ databases">
        <title>Microbacterium xanthum sp. nov., isolated from seaweed.</title>
        <authorList>
            <person name="Lee S.D."/>
        </authorList>
    </citation>
    <scope>NUCLEOTIDE SEQUENCE [LARGE SCALE GENOMIC DNA]</scope>
    <source>
        <strain evidence="1 2">KCTC 19124</strain>
    </source>
</reference>
<dbReference type="Proteomes" id="UP001291912">
    <property type="component" value="Unassembled WGS sequence"/>
</dbReference>
<name>A0ABU5N8F3_9MICO</name>
<dbReference type="RefSeq" id="WP_194424801.1">
    <property type="nucleotide sequence ID" value="NZ_BAAAPT010000002.1"/>
</dbReference>
<evidence type="ECO:0000313" key="2">
    <source>
        <dbReference type="Proteomes" id="UP001291912"/>
    </source>
</evidence>
<comment type="caution">
    <text evidence="1">The sequence shown here is derived from an EMBL/GenBank/DDBJ whole genome shotgun (WGS) entry which is preliminary data.</text>
</comment>
<protein>
    <submittedName>
        <fullName evidence="1">Uncharacterized protein</fullName>
    </submittedName>
</protein>
<keyword evidence="2" id="KW-1185">Reference proteome</keyword>
<gene>
    <name evidence="1" type="ORF">R2Q92_10900</name>
</gene>
<organism evidence="1 2">
    <name type="scientific">Microbacterium aquimaris</name>
    <dbReference type="NCBI Taxonomy" id="459816"/>
    <lineage>
        <taxon>Bacteria</taxon>
        <taxon>Bacillati</taxon>
        <taxon>Actinomycetota</taxon>
        <taxon>Actinomycetes</taxon>
        <taxon>Micrococcales</taxon>
        <taxon>Microbacteriaceae</taxon>
        <taxon>Microbacterium</taxon>
    </lineage>
</organism>
<proteinExistence type="predicted"/>
<dbReference type="EMBL" id="JAWJYN010000002">
    <property type="protein sequence ID" value="MDZ8162339.1"/>
    <property type="molecule type" value="Genomic_DNA"/>
</dbReference>
<accession>A0ABU5N8F3</accession>
<evidence type="ECO:0000313" key="1">
    <source>
        <dbReference type="EMBL" id="MDZ8162339.1"/>
    </source>
</evidence>
<sequence length="58" mass="6556">MASTEYVINEGYGDRVVVKGAVAVSQQDGFFYFRDGMKITQFIIKADVVRHIKRIEAS</sequence>